<reference evidence="1 2" key="1">
    <citation type="submission" date="2021-06" db="EMBL/GenBank/DDBJ databases">
        <title>Caerostris extrusa draft genome.</title>
        <authorList>
            <person name="Kono N."/>
            <person name="Arakawa K."/>
        </authorList>
    </citation>
    <scope>NUCLEOTIDE SEQUENCE [LARGE SCALE GENOMIC DNA]</scope>
</reference>
<evidence type="ECO:0000313" key="1">
    <source>
        <dbReference type="EMBL" id="GIY40796.1"/>
    </source>
</evidence>
<dbReference type="InterPro" id="IPR032675">
    <property type="entry name" value="LRR_dom_sf"/>
</dbReference>
<proteinExistence type="predicted"/>
<evidence type="ECO:0000313" key="2">
    <source>
        <dbReference type="Proteomes" id="UP001054945"/>
    </source>
</evidence>
<gene>
    <name evidence="1" type="primary">AVEN_104895_1</name>
    <name evidence="1" type="ORF">CEXT_493021</name>
</gene>
<dbReference type="AlphaFoldDB" id="A0AAV4T669"/>
<sequence>CKRCKISAPTLYKMCLLQTIYLLKKKAWNNCERNPFSNMPSRIVNDLVAFSFSREKDDRPKIEELQLLLKSDQLERVDFRNSTFSKAECIALFHLFTDEASLNLRYLSLTRQFQNSKIVSMEMMIQKCPKLQFLETETFFNLDVLECCTALQVVRMRYSSREVLNYFRHRNVALLKFPEKLKVLDVFSYEDCFSTYKIIGKFLKYCPELISVGLIDSSLAVYDICQTEDSSSYQFNLRRCYWGISLNPLDAVPEFLTGYVAFYPNIIQTAVSSFPFVEELIIDVYHKDCLEPLQYLKKLSVLIINFECCSDGLSTFTTLISKIGHQIKHLLISGLHMISLNLIFNLCPRLESLNLSGSATVSKPIKTCMNLQLLTIQEIDKKIFVFPSVKLFKLETTDSSFRFVFG</sequence>
<dbReference type="Proteomes" id="UP001054945">
    <property type="component" value="Unassembled WGS sequence"/>
</dbReference>
<accession>A0AAV4T669</accession>
<protein>
    <submittedName>
        <fullName evidence="1">Uncharacterized protein</fullName>
    </submittedName>
</protein>
<dbReference type="EMBL" id="BPLR01010660">
    <property type="protein sequence ID" value="GIY40796.1"/>
    <property type="molecule type" value="Genomic_DNA"/>
</dbReference>
<keyword evidence="2" id="KW-1185">Reference proteome</keyword>
<name>A0AAV4T669_CAEEX</name>
<feature type="non-terminal residue" evidence="1">
    <location>
        <position position="1"/>
    </location>
</feature>
<comment type="caution">
    <text evidence="1">The sequence shown here is derived from an EMBL/GenBank/DDBJ whole genome shotgun (WGS) entry which is preliminary data.</text>
</comment>
<organism evidence="1 2">
    <name type="scientific">Caerostris extrusa</name>
    <name type="common">Bark spider</name>
    <name type="synonym">Caerostris bankana</name>
    <dbReference type="NCBI Taxonomy" id="172846"/>
    <lineage>
        <taxon>Eukaryota</taxon>
        <taxon>Metazoa</taxon>
        <taxon>Ecdysozoa</taxon>
        <taxon>Arthropoda</taxon>
        <taxon>Chelicerata</taxon>
        <taxon>Arachnida</taxon>
        <taxon>Araneae</taxon>
        <taxon>Araneomorphae</taxon>
        <taxon>Entelegynae</taxon>
        <taxon>Araneoidea</taxon>
        <taxon>Araneidae</taxon>
        <taxon>Caerostris</taxon>
    </lineage>
</organism>
<dbReference type="Gene3D" id="3.80.10.10">
    <property type="entry name" value="Ribonuclease Inhibitor"/>
    <property type="match status" value="1"/>
</dbReference>
<dbReference type="SUPFAM" id="SSF52047">
    <property type="entry name" value="RNI-like"/>
    <property type="match status" value="1"/>
</dbReference>